<dbReference type="InterPro" id="IPR043128">
    <property type="entry name" value="Rev_trsase/Diguanyl_cyclase"/>
</dbReference>
<dbReference type="PANTHER" id="PTHR45138:SF9">
    <property type="entry name" value="DIGUANYLATE CYCLASE DGCM-RELATED"/>
    <property type="match status" value="1"/>
</dbReference>
<dbReference type="Pfam" id="PF00990">
    <property type="entry name" value="GGDEF"/>
    <property type="match status" value="1"/>
</dbReference>
<comment type="catalytic activity">
    <reaction evidence="4">
        <text>2 GTP = 3',3'-c-di-GMP + 2 diphosphate</text>
        <dbReference type="Rhea" id="RHEA:24898"/>
        <dbReference type="ChEBI" id="CHEBI:33019"/>
        <dbReference type="ChEBI" id="CHEBI:37565"/>
        <dbReference type="ChEBI" id="CHEBI:58805"/>
        <dbReference type="EC" id="2.7.7.65"/>
    </reaction>
</comment>
<proteinExistence type="predicted"/>
<reference evidence="7 8" key="1">
    <citation type="submission" date="2018-10" db="EMBL/GenBank/DDBJ databases">
        <title>Pseudomonas leptonychotis sp. nov., isolated from Weddell seals in Antarctica.</title>
        <authorList>
            <person name="Novakova D."/>
            <person name="Svec P."/>
            <person name="Kralova S."/>
            <person name="Kristofova L."/>
            <person name="Zeman M."/>
            <person name="Pantucek R."/>
            <person name="Maslanova I."/>
            <person name="Sedlacek I."/>
        </authorList>
    </citation>
    <scope>NUCLEOTIDE SEQUENCE [LARGE SCALE GENOMIC DNA]</scope>
    <source>
        <strain evidence="7 8">CCM 8849</strain>
    </source>
</reference>
<keyword evidence="5" id="KW-1133">Transmembrane helix</keyword>
<dbReference type="GO" id="GO:1902201">
    <property type="term" value="P:negative regulation of bacterial-type flagellum-dependent cell motility"/>
    <property type="evidence" value="ECO:0007669"/>
    <property type="project" value="TreeGrafter"/>
</dbReference>
<feature type="transmembrane region" description="Helical" evidence="5">
    <location>
        <begin position="163"/>
        <end position="194"/>
    </location>
</feature>
<dbReference type="SUPFAM" id="SSF55073">
    <property type="entry name" value="Nucleotide cyclase"/>
    <property type="match status" value="1"/>
</dbReference>
<evidence type="ECO:0000256" key="3">
    <source>
        <dbReference type="ARBA" id="ARBA00012528"/>
    </source>
</evidence>
<feature type="transmembrane region" description="Helical" evidence="5">
    <location>
        <begin position="131"/>
        <end position="151"/>
    </location>
</feature>
<evidence type="ECO:0000256" key="1">
    <source>
        <dbReference type="ARBA" id="ARBA00001946"/>
    </source>
</evidence>
<evidence type="ECO:0000256" key="2">
    <source>
        <dbReference type="ARBA" id="ARBA00004533"/>
    </source>
</evidence>
<evidence type="ECO:0000313" key="8">
    <source>
        <dbReference type="Proteomes" id="UP000307541"/>
    </source>
</evidence>
<comment type="cofactor">
    <cofactor evidence="1">
        <name>Mg(2+)</name>
        <dbReference type="ChEBI" id="CHEBI:18420"/>
    </cofactor>
</comment>
<dbReference type="Proteomes" id="UP000307541">
    <property type="component" value="Unassembled WGS sequence"/>
</dbReference>
<comment type="subcellular location">
    <subcellularLocation>
        <location evidence="2">Cell inner membrane</location>
    </subcellularLocation>
</comment>
<name>A0A4V4R8E2_9PSED</name>
<feature type="transmembrane region" description="Helical" evidence="5">
    <location>
        <begin position="71"/>
        <end position="90"/>
    </location>
</feature>
<dbReference type="EC" id="2.7.7.65" evidence="3"/>
<accession>A0A4V4R8E2</accession>
<dbReference type="PROSITE" id="PS50887">
    <property type="entry name" value="GGDEF"/>
    <property type="match status" value="1"/>
</dbReference>
<dbReference type="GO" id="GO:0052621">
    <property type="term" value="F:diguanylate cyclase activity"/>
    <property type="evidence" value="ECO:0007669"/>
    <property type="project" value="UniProtKB-EC"/>
</dbReference>
<dbReference type="EMBL" id="RFLV01000001">
    <property type="protein sequence ID" value="TIH10184.1"/>
    <property type="molecule type" value="Genomic_DNA"/>
</dbReference>
<dbReference type="GO" id="GO:0043709">
    <property type="term" value="P:cell adhesion involved in single-species biofilm formation"/>
    <property type="evidence" value="ECO:0007669"/>
    <property type="project" value="TreeGrafter"/>
</dbReference>
<evidence type="ECO:0000256" key="4">
    <source>
        <dbReference type="ARBA" id="ARBA00034247"/>
    </source>
</evidence>
<dbReference type="GO" id="GO:0005886">
    <property type="term" value="C:plasma membrane"/>
    <property type="evidence" value="ECO:0007669"/>
    <property type="project" value="UniProtKB-SubCell"/>
</dbReference>
<dbReference type="FunFam" id="3.30.70.270:FF:000001">
    <property type="entry name" value="Diguanylate cyclase domain protein"/>
    <property type="match status" value="1"/>
</dbReference>
<keyword evidence="8" id="KW-1185">Reference proteome</keyword>
<comment type="caution">
    <text evidence="7">The sequence shown here is derived from an EMBL/GenBank/DDBJ whole genome shotgun (WGS) entry which is preliminary data.</text>
</comment>
<evidence type="ECO:0000259" key="6">
    <source>
        <dbReference type="PROSITE" id="PS50887"/>
    </source>
</evidence>
<dbReference type="InterPro" id="IPR050469">
    <property type="entry name" value="Diguanylate_Cyclase"/>
</dbReference>
<gene>
    <name evidence="7" type="ORF">D8779_05695</name>
</gene>
<sequence length="414" mass="46249">MVTGGRVPRPAASERLTIKASAIVKLPHLEWVNQDSPYLRQHQQGFRGLRFDDELEQTFKRYHANVFLRRMRWALLVATLLAMLFVLLDAINMPDPLRGQVLTLRLGVIQPLLLLAWVATYQRSLRDHLQWVGGLVALLSGLAVAGIIGLARYHSFALPYEGIILVTVFFYFLTGLRFTTAVLCGWLTLLAYLAVELSVGLAGELLLSNVLFLTLANIIGSVGCYSLEYATRQNFLAHGLLQDLAEKDFLTGLLNRRAFTERAELSWRQAQREKQALGVVMMDVDFFKRYNDHYGHAAGDEALRQVSRVIGEHARRPLDCAARYGGEEFVGIWYGLTEEQLLTIMENIRAGIEALALSHVGSDAANVVTLSLGMAYVTPQTHQSLEDALRLADVALYLAKEQGRNRVVAKKQAS</sequence>
<dbReference type="SMART" id="SM00267">
    <property type="entry name" value="GGDEF"/>
    <property type="match status" value="1"/>
</dbReference>
<dbReference type="NCBIfam" id="TIGR00254">
    <property type="entry name" value="GGDEF"/>
    <property type="match status" value="1"/>
</dbReference>
<organism evidence="7 8">
    <name type="scientific">Pseudomonas leptonychotis</name>
    <dbReference type="NCBI Taxonomy" id="2448482"/>
    <lineage>
        <taxon>Bacteria</taxon>
        <taxon>Pseudomonadati</taxon>
        <taxon>Pseudomonadota</taxon>
        <taxon>Gammaproteobacteria</taxon>
        <taxon>Pseudomonadales</taxon>
        <taxon>Pseudomonadaceae</taxon>
        <taxon>Pseudomonas</taxon>
    </lineage>
</organism>
<evidence type="ECO:0000313" key="7">
    <source>
        <dbReference type="EMBL" id="TIH10184.1"/>
    </source>
</evidence>
<protein>
    <recommendedName>
        <fullName evidence="3">diguanylate cyclase</fullName>
        <ecNumber evidence="3">2.7.7.65</ecNumber>
    </recommendedName>
</protein>
<keyword evidence="5" id="KW-0812">Transmembrane</keyword>
<dbReference type="PANTHER" id="PTHR45138">
    <property type="entry name" value="REGULATORY COMPONENTS OF SENSORY TRANSDUCTION SYSTEM"/>
    <property type="match status" value="1"/>
</dbReference>
<dbReference type="InterPro" id="IPR029787">
    <property type="entry name" value="Nucleotide_cyclase"/>
</dbReference>
<feature type="domain" description="GGDEF" evidence="6">
    <location>
        <begin position="275"/>
        <end position="412"/>
    </location>
</feature>
<feature type="transmembrane region" description="Helical" evidence="5">
    <location>
        <begin position="206"/>
        <end position="227"/>
    </location>
</feature>
<feature type="transmembrane region" description="Helical" evidence="5">
    <location>
        <begin position="102"/>
        <end position="119"/>
    </location>
</feature>
<dbReference type="AlphaFoldDB" id="A0A4V4R8E2"/>
<dbReference type="InterPro" id="IPR000160">
    <property type="entry name" value="GGDEF_dom"/>
</dbReference>
<dbReference type="CDD" id="cd01949">
    <property type="entry name" value="GGDEF"/>
    <property type="match status" value="1"/>
</dbReference>
<keyword evidence="5" id="KW-0472">Membrane</keyword>
<evidence type="ECO:0000256" key="5">
    <source>
        <dbReference type="SAM" id="Phobius"/>
    </source>
</evidence>
<dbReference type="Gene3D" id="3.30.70.270">
    <property type="match status" value="1"/>
</dbReference>